<organism evidence="1 2">
    <name type="scientific">Caerostris extrusa</name>
    <name type="common">Bark spider</name>
    <name type="synonym">Caerostris bankana</name>
    <dbReference type="NCBI Taxonomy" id="172846"/>
    <lineage>
        <taxon>Eukaryota</taxon>
        <taxon>Metazoa</taxon>
        <taxon>Ecdysozoa</taxon>
        <taxon>Arthropoda</taxon>
        <taxon>Chelicerata</taxon>
        <taxon>Arachnida</taxon>
        <taxon>Araneae</taxon>
        <taxon>Araneomorphae</taxon>
        <taxon>Entelegynae</taxon>
        <taxon>Araneoidea</taxon>
        <taxon>Araneidae</taxon>
        <taxon>Caerostris</taxon>
    </lineage>
</organism>
<evidence type="ECO:0000313" key="2">
    <source>
        <dbReference type="Proteomes" id="UP001054945"/>
    </source>
</evidence>
<proteinExistence type="predicted"/>
<feature type="non-terminal residue" evidence="1">
    <location>
        <position position="71"/>
    </location>
</feature>
<accession>A0AAV4T9F5</accession>
<comment type="caution">
    <text evidence="1">The sequence shown here is derived from an EMBL/GenBank/DDBJ whole genome shotgun (WGS) entry which is preliminary data.</text>
</comment>
<dbReference type="AlphaFoldDB" id="A0AAV4T9F5"/>
<gene>
    <name evidence="1" type="ORF">CEXT_373581</name>
</gene>
<dbReference type="EMBL" id="BPLR01010776">
    <property type="protein sequence ID" value="GIY41911.1"/>
    <property type="molecule type" value="Genomic_DNA"/>
</dbReference>
<name>A0AAV4T9F5_CAEEX</name>
<dbReference type="Proteomes" id="UP001054945">
    <property type="component" value="Unassembled WGS sequence"/>
</dbReference>
<reference evidence="1 2" key="1">
    <citation type="submission" date="2021-06" db="EMBL/GenBank/DDBJ databases">
        <title>Caerostris extrusa draft genome.</title>
        <authorList>
            <person name="Kono N."/>
            <person name="Arakawa K."/>
        </authorList>
    </citation>
    <scope>NUCLEOTIDE SEQUENCE [LARGE SCALE GENOMIC DNA]</scope>
</reference>
<keyword evidence="2" id="KW-1185">Reference proteome</keyword>
<evidence type="ECO:0000313" key="1">
    <source>
        <dbReference type="EMBL" id="GIY41911.1"/>
    </source>
</evidence>
<sequence>MKVSLRYGIQGKIHAAGATTIKRNPSLIMLYGLAQLCVPEPLNGRLGFLLIASNTFEIDCSMKDVDLNFIL</sequence>
<protein>
    <submittedName>
        <fullName evidence="1">Uncharacterized protein</fullName>
    </submittedName>
</protein>